<reference evidence="6" key="1">
    <citation type="journal article" date="2019" name="Int. J. Syst. Evol. Microbiol.">
        <title>The Global Catalogue of Microorganisms (GCM) 10K type strain sequencing project: providing services to taxonomists for standard genome sequencing and annotation.</title>
        <authorList>
            <consortium name="The Broad Institute Genomics Platform"/>
            <consortium name="The Broad Institute Genome Sequencing Center for Infectious Disease"/>
            <person name="Wu L."/>
            <person name="Ma J."/>
        </authorList>
    </citation>
    <scope>NUCLEOTIDE SEQUENCE [LARGE SCALE GENOMIC DNA]</scope>
    <source>
        <strain evidence="6">JCM 7356</strain>
    </source>
</reference>
<comment type="caution">
    <text evidence="5">The sequence shown here is derived from an EMBL/GenBank/DDBJ whole genome shotgun (WGS) entry which is preliminary data.</text>
</comment>
<dbReference type="InterPro" id="IPR000792">
    <property type="entry name" value="Tscrpt_reg_LuxR_C"/>
</dbReference>
<keyword evidence="3" id="KW-0804">Transcription</keyword>
<dbReference type="PROSITE" id="PS50043">
    <property type="entry name" value="HTH_LUXR_2"/>
    <property type="match status" value="1"/>
</dbReference>
<dbReference type="RefSeq" id="WP_344637320.1">
    <property type="nucleotide sequence ID" value="NZ_BAAATR010000014.1"/>
</dbReference>
<evidence type="ECO:0000256" key="3">
    <source>
        <dbReference type="ARBA" id="ARBA00023163"/>
    </source>
</evidence>
<dbReference type="PROSITE" id="PS00622">
    <property type="entry name" value="HTH_LUXR_1"/>
    <property type="match status" value="1"/>
</dbReference>
<protein>
    <recommendedName>
        <fullName evidence="4">HTH luxR-type domain-containing protein</fullName>
    </recommendedName>
</protein>
<dbReference type="Pfam" id="PF00196">
    <property type="entry name" value="GerE"/>
    <property type="match status" value="1"/>
</dbReference>
<evidence type="ECO:0000256" key="2">
    <source>
        <dbReference type="ARBA" id="ARBA00023125"/>
    </source>
</evidence>
<accession>A0ABP5R1X1</accession>
<dbReference type="PRINTS" id="PR00038">
    <property type="entry name" value="HTHLUXR"/>
</dbReference>
<dbReference type="SUPFAM" id="SSF46894">
    <property type="entry name" value="C-terminal effector domain of the bipartite response regulators"/>
    <property type="match status" value="1"/>
</dbReference>
<dbReference type="CDD" id="cd06170">
    <property type="entry name" value="LuxR_C_like"/>
    <property type="match status" value="1"/>
</dbReference>
<keyword evidence="2" id="KW-0238">DNA-binding</keyword>
<sequence length="258" mass="28340">MTKSDTLEYGRVLDLVVAVLETDEPESLWNLLAEHLLDVFASRTVSITELHPADRTARAEGWAPKRIGTAISRHVELQVRQQHPLIGYLTTGGFRPVTVAGICDGWRGSACYDQAYRAFGTTQQLGLPLAAAHHTARIVVFSRRGTDFGPRPLAMAERIQPLLIGADRQQRRLRQLRDAAGAAGVDDVVHRAAEHGLTPRELAVLSLLAEGLTATAIARRLAISPHTVKRHLERIYRKLDTDNKVSAGLAARRMGLVC</sequence>
<evidence type="ECO:0000259" key="4">
    <source>
        <dbReference type="PROSITE" id="PS50043"/>
    </source>
</evidence>
<dbReference type="SMART" id="SM00421">
    <property type="entry name" value="HTH_LUXR"/>
    <property type="match status" value="1"/>
</dbReference>
<proteinExistence type="predicted"/>
<evidence type="ECO:0000313" key="5">
    <source>
        <dbReference type="EMBL" id="GAA2249205.1"/>
    </source>
</evidence>
<dbReference type="Gene3D" id="1.10.10.10">
    <property type="entry name" value="Winged helix-like DNA-binding domain superfamily/Winged helix DNA-binding domain"/>
    <property type="match status" value="1"/>
</dbReference>
<dbReference type="PANTHER" id="PTHR44688">
    <property type="entry name" value="DNA-BINDING TRANSCRIPTIONAL ACTIVATOR DEVR_DOSR"/>
    <property type="match status" value="1"/>
</dbReference>
<dbReference type="InterPro" id="IPR016032">
    <property type="entry name" value="Sig_transdc_resp-reg_C-effctor"/>
</dbReference>
<evidence type="ECO:0000313" key="6">
    <source>
        <dbReference type="Proteomes" id="UP001500305"/>
    </source>
</evidence>
<evidence type="ECO:0000256" key="1">
    <source>
        <dbReference type="ARBA" id="ARBA00023015"/>
    </source>
</evidence>
<feature type="domain" description="HTH luxR-type" evidence="4">
    <location>
        <begin position="190"/>
        <end position="255"/>
    </location>
</feature>
<keyword evidence="1" id="KW-0805">Transcription regulation</keyword>
<dbReference type="InterPro" id="IPR036388">
    <property type="entry name" value="WH-like_DNA-bd_sf"/>
</dbReference>
<dbReference type="EMBL" id="BAAATR010000014">
    <property type="protein sequence ID" value="GAA2249205.1"/>
    <property type="molecule type" value="Genomic_DNA"/>
</dbReference>
<dbReference type="Proteomes" id="UP001500305">
    <property type="component" value="Unassembled WGS sequence"/>
</dbReference>
<gene>
    <name evidence="5" type="ORF">GCM10010430_34840</name>
</gene>
<name>A0ABP5R1X1_9ACTN</name>
<organism evidence="5 6">
    <name type="scientific">Kitasatospora cystarginea</name>
    <dbReference type="NCBI Taxonomy" id="58350"/>
    <lineage>
        <taxon>Bacteria</taxon>
        <taxon>Bacillati</taxon>
        <taxon>Actinomycetota</taxon>
        <taxon>Actinomycetes</taxon>
        <taxon>Kitasatosporales</taxon>
        <taxon>Streptomycetaceae</taxon>
        <taxon>Kitasatospora</taxon>
    </lineage>
</organism>
<keyword evidence="6" id="KW-1185">Reference proteome</keyword>
<dbReference type="PANTHER" id="PTHR44688:SF16">
    <property type="entry name" value="DNA-BINDING TRANSCRIPTIONAL ACTIVATOR DEVR_DOSR"/>
    <property type="match status" value="1"/>
</dbReference>